<protein>
    <submittedName>
        <fullName evidence="6">Uncharacterized protein</fullName>
    </submittedName>
</protein>
<name>A0A915K100_ROMCU</name>
<dbReference type="InterPro" id="IPR019458">
    <property type="entry name" value="Est1-like_N"/>
</dbReference>
<evidence type="ECO:0000313" key="5">
    <source>
        <dbReference type="Proteomes" id="UP000887565"/>
    </source>
</evidence>
<proteinExistence type="predicted"/>
<dbReference type="InterPro" id="IPR011990">
    <property type="entry name" value="TPR-like_helical_dom_sf"/>
</dbReference>
<feature type="domain" description="DNA/RNA-binding" evidence="3">
    <location>
        <begin position="201"/>
        <end position="230"/>
    </location>
</feature>
<reference evidence="6" key="1">
    <citation type="submission" date="2022-11" db="UniProtKB">
        <authorList>
            <consortium name="WormBaseParasite"/>
        </authorList>
    </citation>
    <scope>IDENTIFICATION</scope>
</reference>
<feature type="region of interest" description="Disordered" evidence="2">
    <location>
        <begin position="1"/>
        <end position="50"/>
    </location>
</feature>
<dbReference type="GO" id="GO:0070034">
    <property type="term" value="F:telomerase RNA binding"/>
    <property type="evidence" value="ECO:0007669"/>
    <property type="project" value="TreeGrafter"/>
</dbReference>
<dbReference type="PANTHER" id="PTHR15696">
    <property type="entry name" value="SMG-7 SUPPRESSOR WITH MORPHOLOGICAL EFFECT ON GENITALIA PROTEIN 7"/>
    <property type="match status" value="1"/>
</dbReference>
<feature type="compositionally biased region" description="Basic and acidic residues" evidence="2">
    <location>
        <begin position="9"/>
        <end position="19"/>
    </location>
</feature>
<evidence type="ECO:0000259" key="3">
    <source>
        <dbReference type="Pfam" id="PF10373"/>
    </source>
</evidence>
<dbReference type="WBParaSite" id="nRc.2.0.1.t31890-RA">
    <property type="protein sequence ID" value="nRc.2.0.1.t31890-RA"/>
    <property type="gene ID" value="nRc.2.0.1.g31890"/>
</dbReference>
<dbReference type="Pfam" id="PF10373">
    <property type="entry name" value="EST1_DNA_bind"/>
    <property type="match status" value="1"/>
</dbReference>
<dbReference type="InterPro" id="IPR018834">
    <property type="entry name" value="DNA/RNA-bd_Est1-type"/>
</dbReference>
<dbReference type="AlphaFoldDB" id="A0A915K100"/>
<keyword evidence="1" id="KW-0866">Nonsense-mediated mRNA decay</keyword>
<feature type="domain" description="Telomerase activating protein Est1-like N-terminal" evidence="4">
    <location>
        <begin position="97"/>
        <end position="184"/>
    </location>
</feature>
<dbReference type="Gene3D" id="1.25.40.10">
    <property type="entry name" value="Tetratricopeptide repeat domain"/>
    <property type="match status" value="1"/>
</dbReference>
<evidence type="ECO:0000313" key="6">
    <source>
        <dbReference type="WBParaSite" id="nRc.2.0.1.t31890-RA"/>
    </source>
</evidence>
<dbReference type="Proteomes" id="UP000887565">
    <property type="component" value="Unplaced"/>
</dbReference>
<keyword evidence="5" id="KW-1185">Reference proteome</keyword>
<dbReference type="PANTHER" id="PTHR15696:SF0">
    <property type="entry name" value="TELOMERASE-BINDING PROTEIN EST1A"/>
    <property type="match status" value="1"/>
</dbReference>
<dbReference type="GO" id="GO:0000184">
    <property type="term" value="P:nuclear-transcribed mRNA catabolic process, nonsense-mediated decay"/>
    <property type="evidence" value="ECO:0007669"/>
    <property type="project" value="UniProtKB-KW"/>
</dbReference>
<dbReference type="InterPro" id="IPR045153">
    <property type="entry name" value="Est1/Ebs1-like"/>
</dbReference>
<evidence type="ECO:0000256" key="2">
    <source>
        <dbReference type="SAM" id="MobiDB-lite"/>
    </source>
</evidence>
<accession>A0A915K100</accession>
<dbReference type="GO" id="GO:0005697">
    <property type="term" value="C:telomerase holoenzyme complex"/>
    <property type="evidence" value="ECO:0007669"/>
    <property type="project" value="TreeGrafter"/>
</dbReference>
<dbReference type="GO" id="GO:0042162">
    <property type="term" value="F:telomeric DNA binding"/>
    <property type="evidence" value="ECO:0007669"/>
    <property type="project" value="TreeGrafter"/>
</dbReference>
<evidence type="ECO:0000256" key="1">
    <source>
        <dbReference type="ARBA" id="ARBA00023161"/>
    </source>
</evidence>
<dbReference type="Pfam" id="PF10374">
    <property type="entry name" value="EST1"/>
    <property type="match status" value="1"/>
</dbReference>
<dbReference type="SUPFAM" id="SSF48452">
    <property type="entry name" value="TPR-like"/>
    <property type="match status" value="1"/>
</dbReference>
<organism evidence="5 6">
    <name type="scientific">Romanomermis culicivorax</name>
    <name type="common">Nematode worm</name>
    <dbReference type="NCBI Taxonomy" id="13658"/>
    <lineage>
        <taxon>Eukaryota</taxon>
        <taxon>Metazoa</taxon>
        <taxon>Ecdysozoa</taxon>
        <taxon>Nematoda</taxon>
        <taxon>Enoplea</taxon>
        <taxon>Dorylaimia</taxon>
        <taxon>Mermithida</taxon>
        <taxon>Mermithoidea</taxon>
        <taxon>Mermithidae</taxon>
        <taxon>Romanomermis</taxon>
    </lineage>
</organism>
<sequence>MHKKRRRMEKGAEQGDSKKRGGSRRGFQYSNEIVVTEAPPKSSSFHEKSAGRGKFLYRRDAAPPGSNNVRLSDVEYKRGKSDVGNKNVDGKRQECDVRNKNVDVEYKREQSDGIKCYDNLLHRSLRAYNIYLRDFLTDFDDNLRPGTKIQKTVQDLQSAQKYVLYTCHKFKISLGDLERYKQQFKGENFKNAQENCDYSAARKHYLEATQMLPGYGRPYNQLALLAQYTKLYANFSVDQHQKSLKIDDAARKELENRENIMAKSRRNEIWIDPDNCLEKPWPNTKIQNLNDIDLHKQFVIYFLALHGMIFGKIDFV</sequence>
<evidence type="ECO:0000259" key="4">
    <source>
        <dbReference type="Pfam" id="PF10374"/>
    </source>
</evidence>